<proteinExistence type="inferred from homology"/>
<comment type="similarity">
    <text evidence="2">Belongs to the FAD-dependent oxidoreductase family.</text>
</comment>
<dbReference type="AlphaFoldDB" id="W0DW92"/>
<dbReference type="HOGENOM" id="CLU_003291_4_4_6"/>
<dbReference type="InterPro" id="IPR050260">
    <property type="entry name" value="FAD-bd_OxRdtase"/>
</dbReference>
<evidence type="ECO:0000256" key="2">
    <source>
        <dbReference type="ARBA" id="ARBA00006442"/>
    </source>
</evidence>
<dbReference type="OrthoDB" id="9768666at2"/>
<evidence type="ECO:0000256" key="1">
    <source>
        <dbReference type="ARBA" id="ARBA00001974"/>
    </source>
</evidence>
<evidence type="ECO:0000259" key="5">
    <source>
        <dbReference type="Pfam" id="PF07992"/>
    </source>
</evidence>
<dbReference type="Proteomes" id="UP000005380">
    <property type="component" value="Chromosome"/>
</dbReference>
<dbReference type="PANTHER" id="PTHR43429">
    <property type="entry name" value="PYRIDINE NUCLEOTIDE-DISULFIDE OXIDOREDUCTASE DOMAIN-CONTAINING"/>
    <property type="match status" value="1"/>
</dbReference>
<dbReference type="eggNOG" id="COG1251">
    <property type="taxonomic scope" value="Bacteria"/>
</dbReference>
<dbReference type="InterPro" id="IPR036188">
    <property type="entry name" value="FAD/NAD-bd_sf"/>
</dbReference>
<organism evidence="7 8">
    <name type="scientific">Thiomicrospira aerophila AL3</name>
    <dbReference type="NCBI Taxonomy" id="717772"/>
    <lineage>
        <taxon>Bacteria</taxon>
        <taxon>Pseudomonadati</taxon>
        <taxon>Pseudomonadota</taxon>
        <taxon>Gammaproteobacteria</taxon>
        <taxon>Thiotrichales</taxon>
        <taxon>Piscirickettsiaceae</taxon>
        <taxon>Thiomicrospira</taxon>
    </lineage>
</organism>
<keyword evidence="3" id="KW-0285">Flavoprotein</keyword>
<gene>
    <name evidence="7" type="ORF">THIAE_05070</name>
</gene>
<keyword evidence="4" id="KW-0274">FAD</keyword>
<evidence type="ECO:0000313" key="7">
    <source>
        <dbReference type="EMBL" id="AHF01249.1"/>
    </source>
</evidence>
<dbReference type="InterPro" id="IPR016156">
    <property type="entry name" value="FAD/NAD-linked_Rdtase_dimer_sf"/>
</dbReference>
<evidence type="ECO:0000256" key="3">
    <source>
        <dbReference type="ARBA" id="ARBA00022630"/>
    </source>
</evidence>
<evidence type="ECO:0000313" key="8">
    <source>
        <dbReference type="Proteomes" id="UP000005380"/>
    </source>
</evidence>
<feature type="domain" description="FAD/NAD(P)-binding" evidence="5">
    <location>
        <begin position="7"/>
        <end position="288"/>
    </location>
</feature>
<reference evidence="7 8" key="1">
    <citation type="submission" date="2013-12" db="EMBL/GenBank/DDBJ databases">
        <authorList>
            <consortium name="DOE Joint Genome Institute"/>
            <person name="Kappler U."/>
            <person name="Huntemann M."/>
            <person name="Han J."/>
            <person name="Chen A."/>
            <person name="Kyrpides N."/>
            <person name="Mavromatis K."/>
            <person name="Markowitz V."/>
            <person name="Palaniappan K."/>
            <person name="Ivanova N."/>
            <person name="Schaumberg A."/>
            <person name="Pati A."/>
            <person name="Liolios K."/>
            <person name="Nordberg H.P."/>
            <person name="Cantor M.N."/>
            <person name="Hua S.X."/>
            <person name="Woyke T."/>
        </authorList>
    </citation>
    <scope>NUCLEOTIDE SEQUENCE [LARGE SCALE GENOMIC DNA]</scope>
    <source>
        <strain evidence="8">AL2</strain>
    </source>
</reference>
<dbReference type="Gene3D" id="3.30.390.30">
    <property type="match status" value="1"/>
</dbReference>
<dbReference type="GO" id="GO:0016491">
    <property type="term" value="F:oxidoreductase activity"/>
    <property type="evidence" value="ECO:0007669"/>
    <property type="project" value="InterPro"/>
</dbReference>
<dbReference type="InterPro" id="IPR041575">
    <property type="entry name" value="Rubredoxin_C"/>
</dbReference>
<dbReference type="PRINTS" id="PR00469">
    <property type="entry name" value="PNDRDTASEII"/>
</dbReference>
<dbReference type="InterPro" id="IPR023753">
    <property type="entry name" value="FAD/NAD-binding_dom"/>
</dbReference>
<protein>
    <submittedName>
        <fullName evidence="7">Nitrite reductase</fullName>
    </submittedName>
</protein>
<accession>W0DW92</accession>
<dbReference type="InParanoid" id="W0DW92"/>
<keyword evidence="8" id="KW-1185">Reference proteome</keyword>
<dbReference type="PANTHER" id="PTHR43429:SF3">
    <property type="entry name" value="NITRITE REDUCTASE [NAD(P)H]"/>
    <property type="match status" value="1"/>
</dbReference>
<evidence type="ECO:0000256" key="4">
    <source>
        <dbReference type="ARBA" id="ARBA00022827"/>
    </source>
</evidence>
<dbReference type="PRINTS" id="PR00368">
    <property type="entry name" value="FADPNR"/>
</dbReference>
<feature type="domain" description="NADH-rubredoxin oxidoreductase C-terminal" evidence="6">
    <location>
        <begin position="321"/>
        <end position="385"/>
    </location>
</feature>
<dbReference type="STRING" id="717772.THIAE_05070"/>
<name>W0DW92_9GAMM</name>
<dbReference type="Pfam" id="PF18267">
    <property type="entry name" value="Rubredoxin_C"/>
    <property type="match status" value="1"/>
</dbReference>
<dbReference type="SUPFAM" id="SSF51905">
    <property type="entry name" value="FAD/NAD(P)-binding domain"/>
    <property type="match status" value="2"/>
</dbReference>
<dbReference type="Pfam" id="PF07992">
    <property type="entry name" value="Pyr_redox_2"/>
    <property type="match status" value="1"/>
</dbReference>
<dbReference type="Gene3D" id="3.50.50.60">
    <property type="entry name" value="FAD/NAD(P)-binding domain"/>
    <property type="match status" value="2"/>
</dbReference>
<dbReference type="KEGG" id="tao:THIAE_05070"/>
<dbReference type="EMBL" id="CP007030">
    <property type="protein sequence ID" value="AHF01249.1"/>
    <property type="molecule type" value="Genomic_DNA"/>
</dbReference>
<evidence type="ECO:0000259" key="6">
    <source>
        <dbReference type="Pfam" id="PF18267"/>
    </source>
</evidence>
<comment type="cofactor">
    <cofactor evidence="1">
        <name>FAD</name>
        <dbReference type="ChEBI" id="CHEBI:57692"/>
    </cofactor>
</comment>
<sequence>MNAIKPKLCIIGLGMASMRLLDELVKHRATEQYDIAVFSAEAPAGYNRIMLSYLLTGEQTLASVTSHTPEWFAQQGVVLHLGTKVTAMDPIQQSFTTETGEVFGYDRLVLATGSNASRIALPGADLAGVHCFRDLQDVAQLNDLDLTDARPVMVLGAGLLGLEAAYGLAGKGHRVIVVHRSDRILSQQLDAMAGRLLQKSMEQQGIEFVLQRQLAEIQGSHQIEAVRLNQGEVFEVKALITAVGIQPNSELAKQAGLLVNRGIVVNNALETSQPAIYALGECCEFEQQTFGLVAPIYRQATILAASLMQLPTRPFEHQLSATRLKVSGIEVFSFGDPNQLGDQLVLQDPSLGLYRKVVLVDGVIQSAILLGNTQDANWLFELHQQQIKIDNSQRSALLFGEAYYERAAA</sequence>
<dbReference type="RefSeq" id="WP_006460313.1">
    <property type="nucleotide sequence ID" value="NZ_CP007030.1"/>
</dbReference>